<evidence type="ECO:0000313" key="5">
    <source>
        <dbReference type="Proteomes" id="UP001620645"/>
    </source>
</evidence>
<gene>
    <name evidence="4" type="ORF">niasHS_005664</name>
</gene>
<dbReference type="Gene3D" id="2.60.40.790">
    <property type="match status" value="1"/>
</dbReference>
<evidence type="ECO:0000256" key="2">
    <source>
        <dbReference type="RuleBase" id="RU003616"/>
    </source>
</evidence>
<dbReference type="PROSITE" id="PS01031">
    <property type="entry name" value="SHSP"/>
    <property type="match status" value="1"/>
</dbReference>
<dbReference type="EMBL" id="JBICCN010000078">
    <property type="protein sequence ID" value="KAL3095905.1"/>
    <property type="molecule type" value="Genomic_DNA"/>
</dbReference>
<sequence>MAQIVKVTHDLATDLWDWPLQHEDGVVQVHNGRDGWEVNLDVAFFKPNEIEINLSADHLFIYCHHEERVEEHGWVKRELHRSYKVPEDVDAGTIRSHFTRNGILQLKAQKKNTIRRPSINVEVIAEETPKKGQKAQRKYGAAAEAAQKSGKKVMVEVEKEKTPVARPKSPRENLFTSADDFCSSQMPLGPFGWSANNSSSSINALVGKS</sequence>
<dbReference type="InterPro" id="IPR001436">
    <property type="entry name" value="Alpha-crystallin/sHSP_animal"/>
</dbReference>
<organism evidence="4 5">
    <name type="scientific">Heterodera schachtii</name>
    <name type="common">Sugarbeet cyst nematode worm</name>
    <name type="synonym">Tylenchus schachtii</name>
    <dbReference type="NCBI Taxonomy" id="97005"/>
    <lineage>
        <taxon>Eukaryota</taxon>
        <taxon>Metazoa</taxon>
        <taxon>Ecdysozoa</taxon>
        <taxon>Nematoda</taxon>
        <taxon>Chromadorea</taxon>
        <taxon>Rhabditida</taxon>
        <taxon>Tylenchina</taxon>
        <taxon>Tylenchomorpha</taxon>
        <taxon>Tylenchoidea</taxon>
        <taxon>Heteroderidae</taxon>
        <taxon>Heteroderinae</taxon>
        <taxon>Heterodera</taxon>
    </lineage>
</organism>
<dbReference type="PANTHER" id="PTHR45640:SF35">
    <property type="entry name" value="HEAT SHOCK PROTEIN HSP-12.2"/>
    <property type="match status" value="1"/>
</dbReference>
<accession>A0ABD2JZG1</accession>
<dbReference type="AlphaFoldDB" id="A0ABD2JZG1"/>
<comment type="similarity">
    <text evidence="1 2">Belongs to the small heat shock protein (HSP20) family.</text>
</comment>
<comment type="caution">
    <text evidence="4">The sequence shown here is derived from an EMBL/GenBank/DDBJ whole genome shotgun (WGS) entry which is preliminary data.</text>
</comment>
<dbReference type="Pfam" id="PF00011">
    <property type="entry name" value="HSP20"/>
    <property type="match status" value="1"/>
</dbReference>
<dbReference type="CDD" id="cd06526">
    <property type="entry name" value="metazoan_ACD"/>
    <property type="match status" value="1"/>
</dbReference>
<feature type="domain" description="SHSP" evidence="3">
    <location>
        <begin position="17"/>
        <end position="126"/>
    </location>
</feature>
<proteinExistence type="inferred from homology"/>
<dbReference type="PANTHER" id="PTHR45640">
    <property type="entry name" value="HEAT SHOCK PROTEIN HSP-12.2-RELATED"/>
    <property type="match status" value="1"/>
</dbReference>
<dbReference type="SUPFAM" id="SSF49764">
    <property type="entry name" value="HSP20-like chaperones"/>
    <property type="match status" value="1"/>
</dbReference>
<dbReference type="PRINTS" id="PR00299">
    <property type="entry name" value="ACRYSTALLIN"/>
</dbReference>
<dbReference type="Proteomes" id="UP001620645">
    <property type="component" value="Unassembled WGS sequence"/>
</dbReference>
<keyword evidence="5" id="KW-1185">Reference proteome</keyword>
<dbReference type="InterPro" id="IPR002068">
    <property type="entry name" value="A-crystallin/Hsp20_dom"/>
</dbReference>
<evidence type="ECO:0000256" key="1">
    <source>
        <dbReference type="PROSITE-ProRule" id="PRU00285"/>
    </source>
</evidence>
<evidence type="ECO:0000259" key="3">
    <source>
        <dbReference type="PROSITE" id="PS01031"/>
    </source>
</evidence>
<reference evidence="4 5" key="1">
    <citation type="submission" date="2024-10" db="EMBL/GenBank/DDBJ databases">
        <authorList>
            <person name="Kim D."/>
        </authorList>
    </citation>
    <scope>NUCLEOTIDE SEQUENCE [LARGE SCALE GENOMIC DNA]</scope>
    <source>
        <strain evidence="4">Taebaek</strain>
    </source>
</reference>
<name>A0ABD2JZG1_HETSC</name>
<protein>
    <recommendedName>
        <fullName evidence="3">SHSP domain-containing protein</fullName>
    </recommendedName>
</protein>
<evidence type="ECO:0000313" key="4">
    <source>
        <dbReference type="EMBL" id="KAL3095905.1"/>
    </source>
</evidence>
<dbReference type="InterPro" id="IPR008978">
    <property type="entry name" value="HSP20-like_chaperone"/>
</dbReference>